<accession>A0AAD4QXW0</accession>
<proteinExistence type="predicted"/>
<dbReference type="Proteomes" id="UP001201812">
    <property type="component" value="Unassembled WGS sequence"/>
</dbReference>
<comment type="caution">
    <text evidence="1">The sequence shown here is derived from an EMBL/GenBank/DDBJ whole genome shotgun (WGS) entry which is preliminary data.</text>
</comment>
<protein>
    <submittedName>
        <fullName evidence="1">Uncharacterized protein</fullName>
    </submittedName>
</protein>
<name>A0AAD4QXW0_9BILA</name>
<evidence type="ECO:0000313" key="1">
    <source>
        <dbReference type="EMBL" id="KAI1696733.1"/>
    </source>
</evidence>
<gene>
    <name evidence="1" type="ORF">DdX_18883</name>
</gene>
<sequence length="89" mass="9981">MSYPAYSNHPYTNQYPQQGPYPAGQYYPHYPQQPQVVYEDRRPKTGDATNWLTALLAFCGGCLLGQACDDCGGPDCCFCCLPIPLPRMR</sequence>
<reference evidence="1" key="1">
    <citation type="submission" date="2022-01" db="EMBL/GenBank/DDBJ databases">
        <title>Genome Sequence Resource for Two Populations of Ditylenchus destructor, the Migratory Endoparasitic Phytonematode.</title>
        <authorList>
            <person name="Zhang H."/>
            <person name="Lin R."/>
            <person name="Xie B."/>
        </authorList>
    </citation>
    <scope>NUCLEOTIDE SEQUENCE</scope>
    <source>
        <strain evidence="1">BazhouSP</strain>
    </source>
</reference>
<evidence type="ECO:0000313" key="2">
    <source>
        <dbReference type="Proteomes" id="UP001201812"/>
    </source>
</evidence>
<dbReference type="AlphaFoldDB" id="A0AAD4QXW0"/>
<organism evidence="1 2">
    <name type="scientific">Ditylenchus destructor</name>
    <dbReference type="NCBI Taxonomy" id="166010"/>
    <lineage>
        <taxon>Eukaryota</taxon>
        <taxon>Metazoa</taxon>
        <taxon>Ecdysozoa</taxon>
        <taxon>Nematoda</taxon>
        <taxon>Chromadorea</taxon>
        <taxon>Rhabditida</taxon>
        <taxon>Tylenchina</taxon>
        <taxon>Tylenchomorpha</taxon>
        <taxon>Sphaerularioidea</taxon>
        <taxon>Anguinidae</taxon>
        <taxon>Anguininae</taxon>
        <taxon>Ditylenchus</taxon>
    </lineage>
</organism>
<dbReference type="EMBL" id="JAKKPZ010000309">
    <property type="protein sequence ID" value="KAI1696733.1"/>
    <property type="molecule type" value="Genomic_DNA"/>
</dbReference>
<keyword evidence="2" id="KW-1185">Reference proteome</keyword>